<dbReference type="SUPFAM" id="SSF47095">
    <property type="entry name" value="HMG-box"/>
    <property type="match status" value="1"/>
</dbReference>
<evidence type="ECO:0000313" key="3">
    <source>
        <dbReference type="EMBL" id="PAA49347.1"/>
    </source>
</evidence>
<dbReference type="SMART" id="SM00398">
    <property type="entry name" value="HMG"/>
    <property type="match status" value="1"/>
</dbReference>
<dbReference type="InterPro" id="IPR009071">
    <property type="entry name" value="HMG_box_dom"/>
</dbReference>
<comment type="caution">
    <text evidence="3">The sequence shown here is derived from an EMBL/GenBank/DDBJ whole genome shotgun (WGS) entry which is preliminary data.</text>
</comment>
<keyword evidence="4" id="KW-1185">Reference proteome</keyword>
<name>A0A267DKW1_9PLAT</name>
<evidence type="ECO:0000259" key="2">
    <source>
        <dbReference type="SMART" id="SM00398"/>
    </source>
</evidence>
<evidence type="ECO:0000313" key="4">
    <source>
        <dbReference type="Proteomes" id="UP000215902"/>
    </source>
</evidence>
<keyword evidence="1" id="KW-0175">Coiled coil</keyword>
<feature type="non-terminal residue" evidence="3">
    <location>
        <position position="1"/>
    </location>
</feature>
<dbReference type="Proteomes" id="UP000215902">
    <property type="component" value="Unassembled WGS sequence"/>
</dbReference>
<proteinExistence type="predicted"/>
<reference evidence="3 4" key="1">
    <citation type="submission" date="2017-06" db="EMBL/GenBank/DDBJ databases">
        <title>A platform for efficient transgenesis in Macrostomum lignano, a flatworm model organism for stem cell research.</title>
        <authorList>
            <person name="Berezikov E."/>
        </authorList>
    </citation>
    <scope>NUCLEOTIDE SEQUENCE [LARGE SCALE GENOMIC DNA]</scope>
    <source>
        <strain evidence="3">DV1</strain>
        <tissue evidence="3">Whole organism</tissue>
    </source>
</reference>
<dbReference type="STRING" id="282301.A0A267DKW1"/>
<dbReference type="AlphaFoldDB" id="A0A267DKW1"/>
<gene>
    <name evidence="3" type="ORF">BOX15_Mlig004478g2</name>
</gene>
<dbReference type="InterPro" id="IPR036910">
    <property type="entry name" value="HMG_box_dom_sf"/>
</dbReference>
<sequence>LMLSSALAAANGIRVCARQVAGISWQLYEKPGQAHMLSKTLSSLEQPVIKPVNHYAVFVKSNFAKVRSENPGLTPAAAMAEVARMYKQLDEAELAKLKEEAAALKSQSAAVESSADASAKEAAKKERRKMQLFARRHGMPALANVSWYSLLFAERTSGQKGKKPLVAGQAQPTVPEEERERLRQRAAQVNAERSAELKRWAESHGISGQLRPSTIVRKFYKKYA</sequence>
<feature type="coiled-coil region" evidence="1">
    <location>
        <begin position="87"/>
        <end position="114"/>
    </location>
</feature>
<evidence type="ECO:0000256" key="1">
    <source>
        <dbReference type="SAM" id="Coils"/>
    </source>
</evidence>
<organism evidence="3 4">
    <name type="scientific">Macrostomum lignano</name>
    <dbReference type="NCBI Taxonomy" id="282301"/>
    <lineage>
        <taxon>Eukaryota</taxon>
        <taxon>Metazoa</taxon>
        <taxon>Spiralia</taxon>
        <taxon>Lophotrochozoa</taxon>
        <taxon>Platyhelminthes</taxon>
        <taxon>Rhabditophora</taxon>
        <taxon>Macrostomorpha</taxon>
        <taxon>Macrostomida</taxon>
        <taxon>Macrostomidae</taxon>
        <taxon>Macrostomum</taxon>
    </lineage>
</organism>
<protein>
    <recommendedName>
        <fullName evidence="2">HMG box domain-containing protein</fullName>
    </recommendedName>
</protein>
<dbReference type="Pfam" id="PF00505">
    <property type="entry name" value="HMG_box"/>
    <property type="match status" value="1"/>
</dbReference>
<dbReference type="CDD" id="cd00084">
    <property type="entry name" value="HMG-box_SF"/>
    <property type="match status" value="1"/>
</dbReference>
<feature type="domain" description="HMG box" evidence="2">
    <location>
        <begin position="48"/>
        <end position="117"/>
    </location>
</feature>
<dbReference type="Gene3D" id="1.10.30.10">
    <property type="entry name" value="High mobility group box domain"/>
    <property type="match status" value="1"/>
</dbReference>
<accession>A0A267DKW1</accession>
<dbReference type="EMBL" id="NIVC01003902">
    <property type="protein sequence ID" value="PAA49347.1"/>
    <property type="molecule type" value="Genomic_DNA"/>
</dbReference>